<proteinExistence type="predicted"/>
<organism evidence="2 3">
    <name type="scientific">Terriglobus roseus</name>
    <dbReference type="NCBI Taxonomy" id="392734"/>
    <lineage>
        <taxon>Bacteria</taxon>
        <taxon>Pseudomonadati</taxon>
        <taxon>Acidobacteriota</taxon>
        <taxon>Terriglobia</taxon>
        <taxon>Terriglobales</taxon>
        <taxon>Acidobacteriaceae</taxon>
        <taxon>Terriglobus</taxon>
    </lineage>
</organism>
<name>A0A1H4N6Q0_9BACT</name>
<feature type="region of interest" description="Disordered" evidence="1">
    <location>
        <begin position="186"/>
        <end position="217"/>
    </location>
</feature>
<dbReference type="Proteomes" id="UP000182409">
    <property type="component" value="Unassembled WGS sequence"/>
</dbReference>
<evidence type="ECO:0000313" key="3">
    <source>
        <dbReference type="Proteomes" id="UP000182409"/>
    </source>
</evidence>
<dbReference type="OrthoDB" id="119744at2"/>
<evidence type="ECO:0000256" key="1">
    <source>
        <dbReference type="SAM" id="MobiDB-lite"/>
    </source>
</evidence>
<dbReference type="EMBL" id="FNSD01000001">
    <property type="protein sequence ID" value="SEB90385.1"/>
    <property type="molecule type" value="Genomic_DNA"/>
</dbReference>
<evidence type="ECO:0000313" key="2">
    <source>
        <dbReference type="EMBL" id="SEB90385.1"/>
    </source>
</evidence>
<protein>
    <submittedName>
        <fullName evidence="2">Uncharacterized protein</fullName>
    </submittedName>
</protein>
<gene>
    <name evidence="2" type="ORF">SAMN05443244_2142</name>
</gene>
<dbReference type="AlphaFoldDB" id="A0A1H4N6Q0"/>
<sequence length="282" mass="31497">MADQLVPAGSIINCTISEGSVSSKTMNVGDPVLCTLGHSEAFGRSSFPYGSYLMGHFAEYKDPGHFVGKGWMELDFDKLIVQPDTVVPLNARVVATPKNKVDKDGKIQGTGHATKDTVMWLIPVLWPIDLINLPRRGPTPTLKAETKLTLRVMDDFGIPTPQEDAVRKPALIARQTPDEVTYDTYRQQAAAPVERQPAYAQQQYAPQPQYAPQYQQQPQSSSPVVVNFVQQPAAQQQQPIYIQQQAPQQQPVIVNQAPPVVYNHYPPPPPMYGPYRYYYRGY</sequence>
<reference evidence="2 3" key="1">
    <citation type="submission" date="2016-10" db="EMBL/GenBank/DDBJ databases">
        <authorList>
            <person name="de Groot N.N."/>
        </authorList>
    </citation>
    <scope>NUCLEOTIDE SEQUENCE [LARGE SCALE GENOMIC DNA]</scope>
    <source>
        <strain evidence="2 3">AB35.6</strain>
    </source>
</reference>
<dbReference type="RefSeq" id="WP_074655934.1">
    <property type="nucleotide sequence ID" value="NZ_FNSD01000001.1"/>
</dbReference>
<feature type="compositionally biased region" description="Low complexity" evidence="1">
    <location>
        <begin position="196"/>
        <end position="217"/>
    </location>
</feature>
<accession>A0A1H4N6Q0</accession>